<evidence type="ECO:0008006" key="4">
    <source>
        <dbReference type="Google" id="ProtNLM"/>
    </source>
</evidence>
<dbReference type="RefSeq" id="WP_135471571.1">
    <property type="nucleotide sequence ID" value="NZ_CASJDB010000001.1"/>
</dbReference>
<comment type="caution">
    <text evidence="2">The sequence shown here is derived from an EMBL/GenBank/DDBJ whole genome shotgun (WGS) entry which is preliminary data.</text>
</comment>
<accession>A0A4Z0V853</accession>
<dbReference type="AlphaFoldDB" id="A0A4Z0V853"/>
<dbReference type="EMBL" id="SJSA01000001">
    <property type="protein sequence ID" value="TGG40574.1"/>
    <property type="molecule type" value="Genomic_DNA"/>
</dbReference>
<proteinExistence type="predicted"/>
<evidence type="ECO:0000313" key="3">
    <source>
        <dbReference type="Proteomes" id="UP000297635"/>
    </source>
</evidence>
<name>A0A4Z0V853_9BACT</name>
<reference evidence="2 3" key="1">
    <citation type="submission" date="2019-02" db="EMBL/GenBank/DDBJ databases">
        <title>Isolation and identification of novel species under the genus Muribaculum.</title>
        <authorList>
            <person name="Miyake S."/>
            <person name="Ding Y."/>
            <person name="Low A."/>
            <person name="Soh M."/>
            <person name="Seedorf H."/>
        </authorList>
    </citation>
    <scope>NUCLEOTIDE SEQUENCE [LARGE SCALE GENOMIC DNA]</scope>
    <source>
        <strain evidence="2 3">TLL-A3</strain>
    </source>
</reference>
<feature type="chain" id="PRO_5021239434" description="6-bladed beta-propeller" evidence="1">
    <location>
        <begin position="19"/>
        <end position="340"/>
    </location>
</feature>
<gene>
    <name evidence="2" type="ORF">EZ315_07785</name>
</gene>
<keyword evidence="3" id="KW-1185">Reference proteome</keyword>
<evidence type="ECO:0000256" key="1">
    <source>
        <dbReference type="SAM" id="SignalP"/>
    </source>
</evidence>
<dbReference type="Proteomes" id="UP000297635">
    <property type="component" value="Unassembled WGS sequence"/>
</dbReference>
<keyword evidence="1" id="KW-0732">Signal</keyword>
<organism evidence="2 3">
    <name type="scientific">Duncaniella freteri</name>
    <dbReference type="NCBI Taxonomy" id="2530391"/>
    <lineage>
        <taxon>Bacteria</taxon>
        <taxon>Pseudomonadati</taxon>
        <taxon>Bacteroidota</taxon>
        <taxon>Bacteroidia</taxon>
        <taxon>Bacteroidales</taxon>
        <taxon>Muribaculaceae</taxon>
        <taxon>Duncaniella</taxon>
    </lineage>
</organism>
<dbReference type="InterPro" id="IPR015943">
    <property type="entry name" value="WD40/YVTN_repeat-like_dom_sf"/>
</dbReference>
<dbReference type="InterPro" id="IPR011044">
    <property type="entry name" value="Quino_amine_DH_bsu"/>
</dbReference>
<dbReference type="Gene3D" id="2.130.10.10">
    <property type="entry name" value="YVTN repeat-like/Quinoprotein amine dehydrogenase"/>
    <property type="match status" value="1"/>
</dbReference>
<evidence type="ECO:0000313" key="2">
    <source>
        <dbReference type="EMBL" id="TGG40574.1"/>
    </source>
</evidence>
<dbReference type="Pfam" id="PF15869">
    <property type="entry name" value="TolB_like"/>
    <property type="match status" value="1"/>
</dbReference>
<sequence length="340" mass="37302">MVVRFLLSLVCLLFVACAGRNGSGGEMSDSGLHFPDSMDVKWTYVTGDDMMPNPRCFAVDDSCVYVLGDAGGRSLFVYNITTGEEMGSYIDRRSHIGELTNPYGLSIDRSTGDFGVFNLGMTDRFLVRYSPEYEPKVLYRVDSVFPINDIVLAPDDRVIAVSLVYENGEPTGRQAVSLLDVADGVTLIGSCDELLPVIPKGLGREISVSGSGKRVASIIRNSGFLETYEITGDSILRTSHNNYFPIEVSDDGIAHVNHNIQYGFRCVAVSDDYVYAVYSESKAEGDPVTTVGVWDWNGNPVKKIKTDKNVSDICVSPDGSRLYCTSKFRSSICTINYIDL</sequence>
<dbReference type="SUPFAM" id="SSF50969">
    <property type="entry name" value="YVTN repeat-like/Quinoprotein amine dehydrogenase"/>
    <property type="match status" value="1"/>
</dbReference>
<feature type="signal peptide" evidence="1">
    <location>
        <begin position="1"/>
        <end position="18"/>
    </location>
</feature>
<dbReference type="PROSITE" id="PS51257">
    <property type="entry name" value="PROKAR_LIPOPROTEIN"/>
    <property type="match status" value="1"/>
</dbReference>
<dbReference type="GeneID" id="82149689"/>
<protein>
    <recommendedName>
        <fullName evidence="4">6-bladed beta-propeller</fullName>
    </recommendedName>
</protein>